<dbReference type="EMBL" id="CP144749">
    <property type="protein sequence ID" value="WVZ77492.1"/>
    <property type="molecule type" value="Genomic_DNA"/>
</dbReference>
<accession>A0AAQ3TUS0</accession>
<keyword evidence="4" id="KW-1185">Reference proteome</keyword>
<protein>
    <recommendedName>
        <fullName evidence="2">DUF4371 domain-containing protein</fullName>
    </recommendedName>
</protein>
<evidence type="ECO:0000256" key="1">
    <source>
        <dbReference type="SAM" id="MobiDB-lite"/>
    </source>
</evidence>
<proteinExistence type="predicted"/>
<dbReference type="AlphaFoldDB" id="A0AAQ3TUS0"/>
<feature type="compositionally biased region" description="Polar residues" evidence="1">
    <location>
        <begin position="605"/>
        <end position="615"/>
    </location>
</feature>
<dbReference type="InterPro" id="IPR055298">
    <property type="entry name" value="AtLOH3-like"/>
</dbReference>
<feature type="domain" description="DUF4371" evidence="2">
    <location>
        <begin position="1"/>
        <end position="113"/>
    </location>
</feature>
<gene>
    <name evidence="3" type="ORF">U9M48_025351</name>
</gene>
<dbReference type="PANTHER" id="PTHR11697:SF230">
    <property type="entry name" value="ZINC FINGER, MYM DOMAIN CONTAINING 1"/>
    <property type="match status" value="1"/>
</dbReference>
<dbReference type="SUPFAM" id="SSF53098">
    <property type="entry name" value="Ribonuclease H-like"/>
    <property type="match status" value="1"/>
</dbReference>
<sequence length="615" mass="69560">MTFHKIQKDLTRSYAEEITEVIKEKIGDSLFSVLIDESHDISVIEQMAVLVRFVNKKGEVVERFLGLKHVEDTTSSALKKVLTEILAAHGLPIGRLRGQGHDGASNMRGEFNGLQKQIRDENPYAFYVHCFAHQLQLVIVSVASCCSSFNDFFNYASASCKRKDKLVTKHRETILNKIESGKIFKGRGLHQTTSLARPGDTRWGSHFTTLICIESTWDSVVNVLSMIHEDERNPGRAGGLVRKMESFSFVLNMKLMLKVFRITNNLSLLLQRKYQNIVQAMSLLFDVKTRLETLLEEVKSFCVAKNIPIPNMDEAIPRWGRSRLQGDLITQGHHYRVDTFFAALDAILTEMDHRFNEVSSELLVCFACLDPRNNFSKFDVDKIARLTEIYDEDFSSVDRSNIRDQLGNYIIHVRRIDVFAGCHDLRSLAIKMVELERDRAFPLVYRLIELALILPMATASVERAFSAMHFIKTDLRNKIPRQFPSKEDHAQDALHQVDCDINLCGSLVRKGGKRKRMRDSYIMMMMNLTKRVPLHGSVRLCGSDSTVLPGAASAVEGLEALCRRPRAVLRLPLHRHEVEACTTAPAGRGRNTKGKAVSGGPWRNGRSSAEQSSRG</sequence>
<organism evidence="3 4">
    <name type="scientific">Paspalum notatum var. saurae</name>
    <dbReference type="NCBI Taxonomy" id="547442"/>
    <lineage>
        <taxon>Eukaryota</taxon>
        <taxon>Viridiplantae</taxon>
        <taxon>Streptophyta</taxon>
        <taxon>Embryophyta</taxon>
        <taxon>Tracheophyta</taxon>
        <taxon>Spermatophyta</taxon>
        <taxon>Magnoliopsida</taxon>
        <taxon>Liliopsida</taxon>
        <taxon>Poales</taxon>
        <taxon>Poaceae</taxon>
        <taxon>PACMAD clade</taxon>
        <taxon>Panicoideae</taxon>
        <taxon>Andropogonodae</taxon>
        <taxon>Paspaleae</taxon>
        <taxon>Paspalinae</taxon>
        <taxon>Paspalum</taxon>
    </lineage>
</organism>
<evidence type="ECO:0000313" key="4">
    <source>
        <dbReference type="Proteomes" id="UP001341281"/>
    </source>
</evidence>
<evidence type="ECO:0000313" key="3">
    <source>
        <dbReference type="EMBL" id="WVZ77492.1"/>
    </source>
</evidence>
<evidence type="ECO:0000259" key="2">
    <source>
        <dbReference type="Pfam" id="PF14291"/>
    </source>
</evidence>
<dbReference type="Proteomes" id="UP001341281">
    <property type="component" value="Chromosome 05"/>
</dbReference>
<dbReference type="PANTHER" id="PTHR11697">
    <property type="entry name" value="GENERAL TRANSCRIPTION FACTOR 2-RELATED ZINC FINGER PROTEIN"/>
    <property type="match status" value="1"/>
</dbReference>
<dbReference type="InterPro" id="IPR025398">
    <property type="entry name" value="DUF4371"/>
</dbReference>
<dbReference type="Pfam" id="PF14291">
    <property type="entry name" value="DUF4371"/>
    <property type="match status" value="1"/>
</dbReference>
<feature type="region of interest" description="Disordered" evidence="1">
    <location>
        <begin position="582"/>
        <end position="615"/>
    </location>
</feature>
<dbReference type="InterPro" id="IPR012337">
    <property type="entry name" value="RNaseH-like_sf"/>
</dbReference>
<name>A0AAQ3TUS0_PASNO</name>
<reference evidence="3 4" key="1">
    <citation type="submission" date="2024-02" db="EMBL/GenBank/DDBJ databases">
        <title>High-quality chromosome-scale genome assembly of Pensacola bahiagrass (Paspalum notatum Flugge var. saurae).</title>
        <authorList>
            <person name="Vega J.M."/>
            <person name="Podio M."/>
            <person name="Orjuela J."/>
            <person name="Siena L.A."/>
            <person name="Pessino S.C."/>
            <person name="Combes M.C."/>
            <person name="Mariac C."/>
            <person name="Albertini E."/>
            <person name="Pupilli F."/>
            <person name="Ortiz J.P.A."/>
            <person name="Leblanc O."/>
        </authorList>
    </citation>
    <scope>NUCLEOTIDE SEQUENCE [LARGE SCALE GENOMIC DNA]</scope>
    <source>
        <strain evidence="3">R1</strain>
        <tissue evidence="3">Leaf</tissue>
    </source>
</reference>